<dbReference type="Proteomes" id="UP000260812">
    <property type="component" value="Unassembled WGS sequence"/>
</dbReference>
<accession>A0A3E3J157</accession>
<sequence length="290" mass="33285">MAASYPKLRTNPKVKEKEKEMSQKGLNSFQIKVIALILMVFDHIHYIFSGIWDIPMWFTMLGRVSAPLFIFISANGMRYTRHPEKYMLRLWAGSVFMSFGNKLINTYFPLPGGGIVMNNIFSTLFISSLVIYCIRKIRERKREGQPFIRYLLLMSVPVVSSILIVLTILVPRLTAVSTAIMAFVPSLLFCEGSFAFVLLGVGFYFCLDSKKKLSLFYTLFCLFILFTGHQSGEGLLSVFTADIQWMMIFALPVMLLYNKQKGAGMKYFFYIFYPAHIYLFAILAFYCAGR</sequence>
<feature type="transmembrane region" description="Helical" evidence="1">
    <location>
        <begin position="182"/>
        <end position="206"/>
    </location>
</feature>
<feature type="transmembrane region" description="Helical" evidence="1">
    <location>
        <begin position="235"/>
        <end position="255"/>
    </location>
</feature>
<proteinExistence type="predicted"/>
<keyword evidence="1" id="KW-1133">Transmembrane helix</keyword>
<reference evidence="4 5" key="1">
    <citation type="submission" date="2018-08" db="EMBL/GenBank/DDBJ databases">
        <title>A genome reference for cultivated species of the human gut microbiota.</title>
        <authorList>
            <person name="Zou Y."/>
            <person name="Xue W."/>
            <person name="Luo G."/>
        </authorList>
    </citation>
    <scope>NUCLEOTIDE SEQUENCE [LARGE SCALE GENOMIC DNA]</scope>
    <source>
        <strain evidence="3 5">AF26-4BH</strain>
        <strain evidence="2 4">TF05-5AC</strain>
    </source>
</reference>
<evidence type="ECO:0000256" key="1">
    <source>
        <dbReference type="SAM" id="Phobius"/>
    </source>
</evidence>
<evidence type="ECO:0000313" key="3">
    <source>
        <dbReference type="EMBL" id="RGE73045.1"/>
    </source>
</evidence>
<dbReference type="InterPro" id="IPR008875">
    <property type="entry name" value="TraX"/>
</dbReference>
<dbReference type="Pfam" id="PF05857">
    <property type="entry name" value="TraX"/>
    <property type="match status" value="1"/>
</dbReference>
<feature type="transmembrane region" description="Helical" evidence="1">
    <location>
        <begin position="116"/>
        <end position="135"/>
    </location>
</feature>
<feature type="transmembrane region" description="Helical" evidence="1">
    <location>
        <begin position="213"/>
        <end position="229"/>
    </location>
</feature>
<evidence type="ECO:0000313" key="2">
    <source>
        <dbReference type="EMBL" id="RGE65153.1"/>
    </source>
</evidence>
<keyword evidence="1" id="KW-0812">Transmembrane</keyword>
<comment type="caution">
    <text evidence="3">The sequence shown here is derived from an EMBL/GenBank/DDBJ whole genome shotgun (WGS) entry which is preliminary data.</text>
</comment>
<dbReference type="EMBL" id="QVLV01000001">
    <property type="protein sequence ID" value="RGE65153.1"/>
    <property type="molecule type" value="Genomic_DNA"/>
</dbReference>
<evidence type="ECO:0000313" key="4">
    <source>
        <dbReference type="Proteomes" id="UP000260812"/>
    </source>
</evidence>
<keyword evidence="1" id="KW-0472">Membrane</keyword>
<feature type="transmembrane region" description="Helical" evidence="1">
    <location>
        <begin position="29"/>
        <end position="48"/>
    </location>
</feature>
<feature type="transmembrane region" description="Helical" evidence="1">
    <location>
        <begin position="267"/>
        <end position="286"/>
    </location>
</feature>
<evidence type="ECO:0000313" key="5">
    <source>
        <dbReference type="Proteomes" id="UP000261166"/>
    </source>
</evidence>
<dbReference type="EMBL" id="QVLU01000004">
    <property type="protein sequence ID" value="RGE73045.1"/>
    <property type="molecule type" value="Genomic_DNA"/>
</dbReference>
<dbReference type="AlphaFoldDB" id="A0A3E3J157"/>
<feature type="transmembrane region" description="Helical" evidence="1">
    <location>
        <begin position="86"/>
        <end position="104"/>
    </location>
</feature>
<dbReference type="OrthoDB" id="9781069at2"/>
<name>A0A3E3J157_9FIRM</name>
<organism evidence="3 5">
    <name type="scientific">Eisenbergiella massiliensis</name>
    <dbReference type="NCBI Taxonomy" id="1720294"/>
    <lineage>
        <taxon>Bacteria</taxon>
        <taxon>Bacillati</taxon>
        <taxon>Bacillota</taxon>
        <taxon>Clostridia</taxon>
        <taxon>Lachnospirales</taxon>
        <taxon>Lachnospiraceae</taxon>
        <taxon>Eisenbergiella</taxon>
    </lineage>
</organism>
<feature type="transmembrane region" description="Helical" evidence="1">
    <location>
        <begin position="147"/>
        <end position="170"/>
    </location>
</feature>
<dbReference type="Proteomes" id="UP000261166">
    <property type="component" value="Unassembled WGS sequence"/>
</dbReference>
<protein>
    <submittedName>
        <fullName evidence="3">Conjugal transfer protein TraX</fullName>
    </submittedName>
</protein>
<gene>
    <name evidence="3" type="ORF">DWY69_06040</name>
    <name evidence="2" type="ORF">DXC51_02200</name>
</gene>
<keyword evidence="4" id="KW-1185">Reference proteome</keyword>
<feature type="transmembrane region" description="Helical" evidence="1">
    <location>
        <begin position="54"/>
        <end position="74"/>
    </location>
</feature>